<dbReference type="InterPro" id="IPR013320">
    <property type="entry name" value="ConA-like_dom_sf"/>
</dbReference>
<evidence type="ECO:0000313" key="1">
    <source>
        <dbReference type="EMBL" id="MTD15221.1"/>
    </source>
</evidence>
<dbReference type="SUPFAM" id="SSF49899">
    <property type="entry name" value="Concanavalin A-like lectins/glucanases"/>
    <property type="match status" value="1"/>
</dbReference>
<organism evidence="1 2">
    <name type="scientific">Nakamurella alba</name>
    <dbReference type="NCBI Taxonomy" id="2665158"/>
    <lineage>
        <taxon>Bacteria</taxon>
        <taxon>Bacillati</taxon>
        <taxon>Actinomycetota</taxon>
        <taxon>Actinomycetes</taxon>
        <taxon>Nakamurellales</taxon>
        <taxon>Nakamurellaceae</taxon>
        <taxon>Nakamurella</taxon>
    </lineage>
</organism>
<accession>A0A7K1FM41</accession>
<gene>
    <name evidence="1" type="ORF">GIS00_14860</name>
</gene>
<dbReference type="Proteomes" id="UP000460221">
    <property type="component" value="Unassembled WGS sequence"/>
</dbReference>
<evidence type="ECO:0000313" key="2">
    <source>
        <dbReference type="Proteomes" id="UP000460221"/>
    </source>
</evidence>
<reference evidence="1 2" key="1">
    <citation type="submission" date="2019-11" db="EMBL/GenBank/DDBJ databases">
        <authorList>
            <person name="Jiang L.-Q."/>
        </authorList>
    </citation>
    <scope>NUCLEOTIDE SEQUENCE [LARGE SCALE GENOMIC DNA]</scope>
    <source>
        <strain evidence="1 2">YIM 132087</strain>
    </source>
</reference>
<dbReference type="Pfam" id="PF13385">
    <property type="entry name" value="Laminin_G_3"/>
    <property type="match status" value="1"/>
</dbReference>
<evidence type="ECO:0008006" key="3">
    <source>
        <dbReference type="Google" id="ProtNLM"/>
    </source>
</evidence>
<dbReference type="RefSeq" id="WP_154769173.1">
    <property type="nucleotide sequence ID" value="NZ_WLYK01000005.1"/>
</dbReference>
<proteinExistence type="predicted"/>
<dbReference type="EMBL" id="WLYK01000005">
    <property type="protein sequence ID" value="MTD15221.1"/>
    <property type="molecule type" value="Genomic_DNA"/>
</dbReference>
<comment type="caution">
    <text evidence="1">The sequence shown here is derived from an EMBL/GenBank/DDBJ whole genome shotgun (WGS) entry which is preliminary data.</text>
</comment>
<sequence length="381" mass="38493">MSRHAELPARRSVLRRAAWPAVLTVALALVPMLLWSGTGAVFTSTTRNNGNTFAFATYQQAVLADAPALYLPMSDAAPANTATTTGVGDISGNSHDYAIAAPPNCTLNGGQLLTLLCNGLLGLLQPAAANFQVAGPPGIHPTPSYGTTFNFGGTCMRPPATSGTNNQVSGAAVWNAPAPVALTLEAWVSTNSLNGGLVLGYAPSQETTTSAADRTLYLTPAGLPAFAVNTPGLSAGTPAANVAVATRGGAVYTTLTSPTAIRDGAWHHLVATVQPNPAPPAGSPYPAVLTLYVDGVAAVSYQTSAAAAVAYGTGKWRVQCIQGRSSTDPAVGTAQVLGGANPYTLVGSLSAVAIYYGSAASANQALPAATVLAHYRMGSTT</sequence>
<keyword evidence="2" id="KW-1185">Reference proteome</keyword>
<name>A0A7K1FM41_9ACTN</name>
<dbReference type="Gene3D" id="2.60.120.200">
    <property type="match status" value="1"/>
</dbReference>
<dbReference type="AlphaFoldDB" id="A0A7K1FM41"/>
<protein>
    <recommendedName>
        <fullName evidence="3">LamG domain-containing protein</fullName>
    </recommendedName>
</protein>